<organism evidence="3 4">
    <name type="scientific">Halorussus aquaticus</name>
    <dbReference type="NCBI Taxonomy" id="2953748"/>
    <lineage>
        <taxon>Archaea</taxon>
        <taxon>Methanobacteriati</taxon>
        <taxon>Methanobacteriota</taxon>
        <taxon>Stenosarchaea group</taxon>
        <taxon>Halobacteria</taxon>
        <taxon>Halobacteriales</taxon>
        <taxon>Haladaptataceae</taxon>
        <taxon>Halorussus</taxon>
    </lineage>
</organism>
<keyword evidence="2" id="KW-0812">Transmembrane</keyword>
<evidence type="ECO:0000256" key="2">
    <source>
        <dbReference type="SAM" id="Phobius"/>
    </source>
</evidence>
<evidence type="ECO:0000313" key="3">
    <source>
        <dbReference type="EMBL" id="MFC4823210.1"/>
    </source>
</evidence>
<accession>A0ABD5PY84</accession>
<evidence type="ECO:0000313" key="4">
    <source>
        <dbReference type="Proteomes" id="UP001595945"/>
    </source>
</evidence>
<feature type="transmembrane region" description="Helical" evidence="2">
    <location>
        <begin position="224"/>
        <end position="249"/>
    </location>
</feature>
<dbReference type="AlphaFoldDB" id="A0ABD5PY84"/>
<feature type="transmembrane region" description="Helical" evidence="2">
    <location>
        <begin position="197"/>
        <end position="218"/>
    </location>
</feature>
<keyword evidence="2" id="KW-0472">Membrane</keyword>
<dbReference type="GeneID" id="73045745"/>
<sequence length="255" mass="27088">MGSEREDSLSTDRSVSPDRGASTERSASSRRVHVRKLDAVDTLRWSWDVLTDRPELVGLVFVVSVITVVTPDGVSRTAVGEPPQIADWAWPVYFALCLAVALVWGVAYASADAAVEERPASLTDSITDTATRLPALIVTAVLMWLLTAVGLLLLVLPGVYLFHRLVLAYPACVIDRKGPLASLRASWRASRGNVGKLFAVAFSYLALVGASNVLSGVLGRGTLASGVVSAGLAAGAIPLFGLAFGHLYLESSRNW</sequence>
<evidence type="ECO:0000256" key="1">
    <source>
        <dbReference type="SAM" id="MobiDB-lite"/>
    </source>
</evidence>
<dbReference type="EMBL" id="JBHSHT010000001">
    <property type="protein sequence ID" value="MFC4823210.1"/>
    <property type="molecule type" value="Genomic_DNA"/>
</dbReference>
<keyword evidence="4" id="KW-1185">Reference proteome</keyword>
<keyword evidence="2" id="KW-1133">Transmembrane helix</keyword>
<reference evidence="3 4" key="1">
    <citation type="journal article" date="2019" name="Int. J. Syst. Evol. Microbiol.">
        <title>The Global Catalogue of Microorganisms (GCM) 10K type strain sequencing project: providing services to taxonomists for standard genome sequencing and annotation.</title>
        <authorList>
            <consortium name="The Broad Institute Genomics Platform"/>
            <consortium name="The Broad Institute Genome Sequencing Center for Infectious Disease"/>
            <person name="Wu L."/>
            <person name="Ma J."/>
        </authorList>
    </citation>
    <scope>NUCLEOTIDE SEQUENCE [LARGE SCALE GENOMIC DNA]</scope>
    <source>
        <strain evidence="3 4">XZYJ18</strain>
    </source>
</reference>
<feature type="transmembrane region" description="Helical" evidence="2">
    <location>
        <begin position="131"/>
        <end position="156"/>
    </location>
</feature>
<feature type="transmembrane region" description="Helical" evidence="2">
    <location>
        <begin position="56"/>
        <end position="79"/>
    </location>
</feature>
<dbReference type="Proteomes" id="UP001595945">
    <property type="component" value="Unassembled WGS sequence"/>
</dbReference>
<feature type="transmembrane region" description="Helical" evidence="2">
    <location>
        <begin position="91"/>
        <end position="111"/>
    </location>
</feature>
<comment type="caution">
    <text evidence="3">The sequence shown here is derived from an EMBL/GenBank/DDBJ whole genome shotgun (WGS) entry which is preliminary data.</text>
</comment>
<evidence type="ECO:0008006" key="5">
    <source>
        <dbReference type="Google" id="ProtNLM"/>
    </source>
</evidence>
<proteinExistence type="predicted"/>
<feature type="region of interest" description="Disordered" evidence="1">
    <location>
        <begin position="1"/>
        <end position="27"/>
    </location>
</feature>
<protein>
    <recommendedName>
        <fullName evidence="5">DUF4013 domain-containing protein</fullName>
    </recommendedName>
</protein>
<feature type="compositionally biased region" description="Basic and acidic residues" evidence="1">
    <location>
        <begin position="1"/>
        <end position="10"/>
    </location>
</feature>
<dbReference type="RefSeq" id="WP_254267303.1">
    <property type="nucleotide sequence ID" value="NZ_CP100400.1"/>
</dbReference>
<gene>
    <name evidence="3" type="ORF">ACFO9K_02930</name>
</gene>
<name>A0ABD5PY84_9EURY</name>